<evidence type="ECO:0000256" key="2">
    <source>
        <dbReference type="SAM" id="MobiDB-lite"/>
    </source>
</evidence>
<feature type="region of interest" description="Disordered" evidence="2">
    <location>
        <begin position="869"/>
        <end position="900"/>
    </location>
</feature>
<dbReference type="GO" id="GO:0098003">
    <property type="term" value="P:viral tail assembly"/>
    <property type="evidence" value="ECO:0007669"/>
    <property type="project" value="UniProtKB-KW"/>
</dbReference>
<dbReference type="NCBIfam" id="TIGR02675">
    <property type="entry name" value="tape_meas_nterm"/>
    <property type="match status" value="1"/>
</dbReference>
<evidence type="ECO:0000313" key="4">
    <source>
        <dbReference type="EMBL" id="APL99372.1"/>
    </source>
</evidence>
<name>A0A2D0W9N5_9CAUD</name>
<keyword evidence="1" id="KW-1188">Viral release from host cell</keyword>
<feature type="domain" description="Tape measure protein N-terminal" evidence="3">
    <location>
        <begin position="53"/>
        <end position="244"/>
    </location>
</feature>
<evidence type="ECO:0000256" key="1">
    <source>
        <dbReference type="ARBA" id="ARBA00022465"/>
    </source>
</evidence>
<reference evidence="4 5" key="1">
    <citation type="submission" date="2016-10" db="EMBL/GenBank/DDBJ databases">
        <title>Properties of three new Bordetella phage species from family Siphoviridae.</title>
        <authorList>
            <person name="Knezevic P."/>
            <person name="Petrovic Fabijan A."/>
            <person name="Doffkay Z."/>
            <person name="Rakhely G."/>
        </authorList>
    </citation>
    <scope>NUCLEOTIDE SEQUENCE [LARGE SCALE GENOMIC DNA]</scope>
</reference>
<organism evidence="4 5">
    <name type="scientific">Bordetella phage FP1</name>
    <dbReference type="NCBI Taxonomy" id="1916125"/>
    <lineage>
        <taxon>Viruses</taxon>
        <taxon>Duplodnaviria</taxon>
        <taxon>Heunggongvirae</taxon>
        <taxon>Uroviricota</taxon>
        <taxon>Caudoviricetes</taxon>
        <taxon>Mesyanzhinovviridae</taxon>
        <taxon>Rabinowitzvirinae</taxon>
        <taxon>Vojvodinavirus</taxon>
        <taxon>Vojvodinavirus FP1</taxon>
        <taxon>Bordetella virus FP1</taxon>
    </lineage>
</organism>
<dbReference type="GeneID" id="54984338"/>
<dbReference type="RefSeq" id="YP_009794087.1">
    <property type="nucleotide sequence ID" value="NC_047878.1"/>
</dbReference>
<evidence type="ECO:0000313" key="5">
    <source>
        <dbReference type="Proteomes" id="UP000241807"/>
    </source>
</evidence>
<dbReference type="KEGG" id="vg:54984338"/>
<proteinExistence type="predicted"/>
<dbReference type="InterPro" id="IPR013491">
    <property type="entry name" value="Tape_meas_N"/>
</dbReference>
<dbReference type="Proteomes" id="UP000241807">
    <property type="component" value="Segment"/>
</dbReference>
<protein>
    <submittedName>
        <fullName evidence="4">Tail length tape measure protein</fullName>
    </submittedName>
</protein>
<dbReference type="Pfam" id="PF20155">
    <property type="entry name" value="TMP_3"/>
    <property type="match status" value="1"/>
</dbReference>
<accession>A0A2D0W9N5</accession>
<keyword evidence="1" id="KW-1245">Viral tail assembly</keyword>
<dbReference type="EMBL" id="KY000220">
    <property type="protein sequence ID" value="APL99372.1"/>
    <property type="molecule type" value="Genomic_DNA"/>
</dbReference>
<evidence type="ECO:0000259" key="3">
    <source>
        <dbReference type="Pfam" id="PF20155"/>
    </source>
</evidence>
<reference evidence="5" key="2">
    <citation type="journal article" date="2021" name="Viruses">
        <title>Are Bordetella bronchiseptica Siphoviruses (Genus Vojvodinavirus) Appropriate for Phage Therapy Bacterial Allies or Foes?</title>
        <authorList>
            <person name="Petrovic Fabijan A."/>
            <person name="Aleksic Sabo V."/>
            <person name="Gavric D."/>
            <person name="Doffkay Z."/>
            <person name="Rakhely G."/>
            <person name="Knezevic P."/>
        </authorList>
    </citation>
    <scope>NUCLEOTIDE SEQUENCE [LARGE SCALE GENOMIC DNA]</scope>
</reference>
<keyword evidence="5" id="KW-1185">Reference proteome</keyword>
<sequence length="938" mass="99778">MAEERIDIVVTERGSRVVKRNLEDIGGTATKSANSVDFLKRALGTLGAAFGLQQIIRLTSAWSDLTSRVNIAAGSVENAAAVMDRLQSIARRTYAELGSTAEIYLSNSSALKELGYSTQQQLDFTEAMTNALVISGAKQERAATVINALSKAMMAGKLSGENWNTVLQQGGRIVDALAEGTGKSISELRAMAAAGTLTSDTVFTALTGQLEKLQQEADSMPATITDALVVLRNRFMEVIGTFDQAGGFTDVIVRGLDLLSEHLETIIKLTAGVAAGFVLIGGASKAIDIARGAVIALNAAIAANPIGFLLTVLTSVIATLTIFRDEIKLGTDELTTLGDLMRAFGETVGAVFSAIWEWAQNTFGPLVDLIKDWVGEVDLSLVGILRFVAKAVDSYYGAWYGAILAVIELFKGLPAALGDLMTRALNVLLGKITDFVNAAGRILSTITEFVGLGQINAVDLTLSNQHEGAARKLGENVGSAFMTGFNSTTFASDFLEGRIKRAQEIAAERAGAATAQADLNVRGPAATIVDPNAEKEAKKLKDALDALIGSYDKVWAAQQQYAEGEKLLNRAVAAGLITAERREEVLGLMSAQLRDALDPMGAVNRQLDEERRLLGMLSDAREIETQLKAIELDLMNQGVILGAEELEQLRERLRLIQEETKAAQARQSVYDAIIGQQRDFTSQLQAINELTASGAITREQANAFLVQQNSDLLAGTIEAQQAQITATEQMYARIDELRQADLISEQTAQQLKARAQAETNAQRLATAQQFFGNLAVLARSENRELAAIGKAAAVTQATIDGVLAVQKALASAPPPANYALAAAVGVAAAANVAQILAANTNGYAFGGNFEVGGTGGTDSQLVAFRATPGEKVSISTPQQERDREREAARRGNGGGEAGATNVINVLDPALLQDYLTTPEGERVLVNVIRRNRNSIGLR</sequence>
<feature type="compositionally biased region" description="Basic and acidic residues" evidence="2">
    <location>
        <begin position="879"/>
        <end position="889"/>
    </location>
</feature>